<proteinExistence type="predicted"/>
<dbReference type="PANTHER" id="PTHR43814">
    <property type="entry name" value="ARGININOSUCCINATE LYASE"/>
    <property type="match status" value="1"/>
</dbReference>
<dbReference type="InterPro" id="IPR009049">
    <property type="entry name" value="Argininosuccinate_lyase"/>
</dbReference>
<dbReference type="PRINTS" id="PR00149">
    <property type="entry name" value="FUMRATELYASE"/>
</dbReference>
<feature type="non-terminal residue" evidence="2">
    <location>
        <position position="1"/>
    </location>
</feature>
<evidence type="ECO:0000313" key="2">
    <source>
        <dbReference type="EMBL" id="GAI38487.1"/>
    </source>
</evidence>
<accession>X1N3B8</accession>
<dbReference type="InterPro" id="IPR022761">
    <property type="entry name" value="Fumarate_lyase_N"/>
</dbReference>
<evidence type="ECO:0000259" key="1">
    <source>
        <dbReference type="Pfam" id="PF00206"/>
    </source>
</evidence>
<dbReference type="GO" id="GO:0042450">
    <property type="term" value="P:L-arginine biosynthetic process via ornithine"/>
    <property type="evidence" value="ECO:0007669"/>
    <property type="project" value="InterPro"/>
</dbReference>
<name>X1N3B8_9ZZZZ</name>
<dbReference type="Gene3D" id="1.10.275.10">
    <property type="entry name" value="Fumarase/aspartase (N-terminal domain)"/>
    <property type="match status" value="1"/>
</dbReference>
<dbReference type="GO" id="GO:0004056">
    <property type="term" value="F:argininosuccinate lyase activity"/>
    <property type="evidence" value="ECO:0007669"/>
    <property type="project" value="InterPro"/>
</dbReference>
<dbReference type="AlphaFoldDB" id="X1N3B8"/>
<dbReference type="SUPFAM" id="SSF48557">
    <property type="entry name" value="L-aspartase-like"/>
    <property type="match status" value="1"/>
</dbReference>
<comment type="caution">
    <text evidence="2">The sequence shown here is derived from an EMBL/GenBank/DDBJ whole genome shotgun (WGS) entry which is preliminary data.</text>
</comment>
<dbReference type="EMBL" id="BARV01028871">
    <property type="protein sequence ID" value="GAI38487.1"/>
    <property type="molecule type" value="Genomic_DNA"/>
</dbReference>
<dbReference type="GO" id="GO:0005829">
    <property type="term" value="C:cytosol"/>
    <property type="evidence" value="ECO:0007669"/>
    <property type="project" value="TreeGrafter"/>
</dbReference>
<dbReference type="PANTHER" id="PTHR43814:SF1">
    <property type="entry name" value="ARGININOSUCCINATE LYASE"/>
    <property type="match status" value="1"/>
</dbReference>
<protein>
    <recommendedName>
        <fullName evidence="1">Fumarate lyase N-terminal domain-containing protein</fullName>
    </recommendedName>
</protein>
<dbReference type="Gene3D" id="1.20.200.10">
    <property type="entry name" value="Fumarase/aspartase (Central domain)"/>
    <property type="match status" value="1"/>
</dbReference>
<dbReference type="PRINTS" id="PR00145">
    <property type="entry name" value="ARGSUCLYASE"/>
</dbReference>
<dbReference type="Pfam" id="PF00206">
    <property type="entry name" value="Lyase_1"/>
    <property type="match status" value="1"/>
</dbReference>
<reference evidence="2" key="1">
    <citation type="journal article" date="2014" name="Front. Microbiol.">
        <title>High frequency of phylogenetically diverse reductive dehalogenase-homologous genes in deep subseafloor sedimentary metagenomes.</title>
        <authorList>
            <person name="Kawai M."/>
            <person name="Futagami T."/>
            <person name="Toyoda A."/>
            <person name="Takaki Y."/>
            <person name="Nishi S."/>
            <person name="Hori S."/>
            <person name="Arai W."/>
            <person name="Tsubouchi T."/>
            <person name="Morono Y."/>
            <person name="Uchiyama I."/>
            <person name="Ito T."/>
            <person name="Fujiyama A."/>
            <person name="Inagaki F."/>
            <person name="Takami H."/>
        </authorList>
    </citation>
    <scope>NUCLEOTIDE SEQUENCE</scope>
    <source>
        <strain evidence="2">Expedition CK06-06</strain>
    </source>
</reference>
<sequence>AEDNTETVMPSWTMYQHAQPSTLAHRVMSWELSLERDFSRMKQFYERLNMSPAGAAIGTGSRYPVDRKRTAELLGFDGVVENTDNAIFAADFWEGTSTEAFTVAAILMQDLSKIAEELFIWYSTEFSLINLADKYCGTSSIMPQKKNPHTLGGVRAAAARTYGRLVTFFFEMHDVVIAFIT</sequence>
<dbReference type="InterPro" id="IPR008948">
    <property type="entry name" value="L-Aspartase-like"/>
</dbReference>
<gene>
    <name evidence="2" type="ORF">S06H3_46127</name>
</gene>
<dbReference type="InterPro" id="IPR024083">
    <property type="entry name" value="Fumarase/histidase_N"/>
</dbReference>
<dbReference type="InterPro" id="IPR000362">
    <property type="entry name" value="Fumarate_lyase_fam"/>
</dbReference>
<organism evidence="2">
    <name type="scientific">marine sediment metagenome</name>
    <dbReference type="NCBI Taxonomy" id="412755"/>
    <lineage>
        <taxon>unclassified sequences</taxon>
        <taxon>metagenomes</taxon>
        <taxon>ecological metagenomes</taxon>
    </lineage>
</organism>
<feature type="domain" description="Fumarate lyase N-terminal" evidence="1">
    <location>
        <begin position="1"/>
        <end position="163"/>
    </location>
</feature>